<evidence type="ECO:0000256" key="7">
    <source>
        <dbReference type="ARBA" id="ARBA00023136"/>
    </source>
</evidence>
<dbReference type="HOGENOM" id="CLU_017959_8_2_9"/>
<dbReference type="PANTHER" id="PTHR42810:SF4">
    <property type="entry name" value="URIC ACID TRANSPORTER UACT"/>
    <property type="match status" value="1"/>
</dbReference>
<evidence type="ECO:0000256" key="6">
    <source>
        <dbReference type="ARBA" id="ARBA00022989"/>
    </source>
</evidence>
<evidence type="ECO:0000256" key="2">
    <source>
        <dbReference type="ARBA" id="ARBA00008821"/>
    </source>
</evidence>
<dbReference type="GO" id="GO:0005886">
    <property type="term" value="C:plasma membrane"/>
    <property type="evidence" value="ECO:0007669"/>
    <property type="project" value="UniProtKB-SubCell"/>
</dbReference>
<feature type="transmembrane region" description="Helical" evidence="8">
    <location>
        <begin position="195"/>
        <end position="212"/>
    </location>
</feature>
<name>A0NJH6_OENOE</name>
<dbReference type="GO" id="GO:0042907">
    <property type="term" value="F:xanthine transmembrane transporter activity"/>
    <property type="evidence" value="ECO:0007669"/>
    <property type="project" value="TreeGrafter"/>
</dbReference>
<feature type="transmembrane region" description="Helical" evidence="8">
    <location>
        <begin position="344"/>
        <end position="366"/>
    </location>
</feature>
<protein>
    <submittedName>
        <fullName evidence="9">Xanthine permease</fullName>
    </submittedName>
</protein>
<evidence type="ECO:0000256" key="3">
    <source>
        <dbReference type="ARBA" id="ARBA00022448"/>
    </source>
</evidence>
<keyword evidence="7 8" id="KW-0472">Membrane</keyword>
<dbReference type="NCBIfam" id="NF037981">
    <property type="entry name" value="NCS2_1"/>
    <property type="match status" value="1"/>
</dbReference>
<evidence type="ECO:0000256" key="5">
    <source>
        <dbReference type="ARBA" id="ARBA00022692"/>
    </source>
</evidence>
<dbReference type="Pfam" id="PF00860">
    <property type="entry name" value="Xan_ur_permease"/>
    <property type="match status" value="1"/>
</dbReference>
<dbReference type="InterPro" id="IPR006042">
    <property type="entry name" value="Xan_ur_permease"/>
</dbReference>
<reference evidence="9 10" key="1">
    <citation type="submission" date="2006-11" db="EMBL/GenBank/DDBJ databases">
        <authorList>
            <consortium name="Laboratoire de Microbiologie (Universite Bourgogne)"/>
            <consortium name="GENOME Express"/>
            <consortium name="UMR Oenologie Ampelologie (Universite Bordeaux 2)"/>
            <person name="Guzzo J."/>
        </authorList>
    </citation>
    <scope>NUCLEOTIDE SEQUENCE [LARGE SCALE GENOMIC DNA]</scope>
    <source>
        <strain evidence="9 10">ATCC BAA-1163</strain>
    </source>
</reference>
<keyword evidence="5 8" id="KW-0812">Transmembrane</keyword>
<dbReference type="EMBL" id="AAUV01000053">
    <property type="protein sequence ID" value="EAV39302.1"/>
    <property type="molecule type" value="Genomic_DNA"/>
</dbReference>
<dbReference type="InterPro" id="IPR017588">
    <property type="entry name" value="UacT-like"/>
</dbReference>
<dbReference type="PANTHER" id="PTHR42810">
    <property type="entry name" value="PURINE PERMEASE C1399.01C-RELATED"/>
    <property type="match status" value="1"/>
</dbReference>
<feature type="transmembrane region" description="Helical" evidence="8">
    <location>
        <begin position="264"/>
        <end position="289"/>
    </location>
</feature>
<dbReference type="NCBIfam" id="TIGR03173">
    <property type="entry name" value="pbuX"/>
    <property type="match status" value="1"/>
</dbReference>
<feature type="transmembrane region" description="Helical" evidence="8">
    <location>
        <begin position="219"/>
        <end position="244"/>
    </location>
</feature>
<feature type="transmembrane region" description="Helical" evidence="8">
    <location>
        <begin position="428"/>
        <end position="451"/>
    </location>
</feature>
<evidence type="ECO:0000256" key="1">
    <source>
        <dbReference type="ARBA" id="ARBA00004651"/>
    </source>
</evidence>
<sequence>MSRWQALIVSRMDKSFLVNKGKLRMSINNRESQNNLVDNYHSALLGIQHLLAMYSGAVLVPLLIGGALKFSAAQMTYLISIDIFMCGLATFLQLFTNRIFGIGLPVILGCAIQAVAPLEMIGQNFSIGTMYGAIIASAVFVFLIAGLFAKIRKFFPPLVTGTVITVIGLTLIPIGFVNLGGGSATAKSFGSGNNLIVGLFTILVVLVCSVYGRGFISRIAVLIGLLLGTILASLMGMVSFKAVVDASWFHFPQPFYFGTPRFEVSSILTMIAISLVSLVESTGVFFALGDITKKPIGEKDLKKGYRAEALAGILGGIFNTFPYTTFSQNVSLVQLSGIKSRQPIYYAAGFLMLLGLLPKIGALATIIPTPVIGGATVIMFGMIAIQGIRILEKVDFSNNKNILVAAISIGAGLGVSVEPNIFQSLPETVRLIFSNGVVIASLCAVLLNLIIQPDRVTNKIKNPAGSVKQQEN</sequence>
<feature type="transmembrane region" description="Helical" evidence="8">
    <location>
        <begin position="99"/>
        <end position="118"/>
    </location>
</feature>
<dbReference type="NCBIfam" id="TIGR00801">
    <property type="entry name" value="ncs2"/>
    <property type="match status" value="1"/>
</dbReference>
<keyword evidence="4" id="KW-1003">Cell membrane</keyword>
<dbReference type="PROSITE" id="PS01116">
    <property type="entry name" value="XANTH_URACIL_PERMASE"/>
    <property type="match status" value="1"/>
</dbReference>
<accession>A0NJH6</accession>
<feature type="transmembrane region" description="Helical" evidence="8">
    <location>
        <begin position="155"/>
        <end position="175"/>
    </location>
</feature>
<comment type="subcellular location">
    <subcellularLocation>
        <location evidence="1">Cell membrane</location>
        <topology evidence="1">Multi-pass membrane protein</topology>
    </subcellularLocation>
</comment>
<evidence type="ECO:0000313" key="9">
    <source>
        <dbReference type="EMBL" id="EAV39302.1"/>
    </source>
</evidence>
<comment type="caution">
    <text evidence="9">The sequence shown here is derived from an EMBL/GenBank/DDBJ whole genome shotgun (WGS) entry which is preliminary data.</text>
</comment>
<keyword evidence="3" id="KW-0813">Transport</keyword>
<feature type="transmembrane region" description="Helical" evidence="8">
    <location>
        <begin position="372"/>
        <end position="391"/>
    </location>
</feature>
<dbReference type="AlphaFoldDB" id="A0NJH6"/>
<feature type="transmembrane region" description="Helical" evidence="8">
    <location>
        <begin position="403"/>
        <end position="422"/>
    </location>
</feature>
<feature type="transmembrane region" description="Helical" evidence="8">
    <location>
        <begin position="74"/>
        <end position="92"/>
    </location>
</feature>
<comment type="similarity">
    <text evidence="2">Belongs to the nucleobase:cation symporter-2 (NCS2) (TC 2.A.40) family.</text>
</comment>
<evidence type="ECO:0000313" key="10">
    <source>
        <dbReference type="Proteomes" id="UP000003346"/>
    </source>
</evidence>
<dbReference type="InterPro" id="IPR006043">
    <property type="entry name" value="NCS2"/>
</dbReference>
<feature type="transmembrane region" description="Helical" evidence="8">
    <location>
        <begin position="50"/>
        <end position="68"/>
    </location>
</feature>
<dbReference type="Proteomes" id="UP000003346">
    <property type="component" value="Unassembled WGS sequence"/>
</dbReference>
<keyword evidence="6 8" id="KW-1133">Transmembrane helix</keyword>
<proteinExistence type="inferred from homology"/>
<evidence type="ECO:0000256" key="8">
    <source>
        <dbReference type="SAM" id="Phobius"/>
    </source>
</evidence>
<gene>
    <name evidence="9" type="primary">pbuX</name>
    <name evidence="9" type="ORF">OENOO_58002</name>
</gene>
<feature type="transmembrane region" description="Helical" evidence="8">
    <location>
        <begin position="130"/>
        <end position="148"/>
    </location>
</feature>
<evidence type="ECO:0000256" key="4">
    <source>
        <dbReference type="ARBA" id="ARBA00022475"/>
    </source>
</evidence>
<organism evidence="9 10">
    <name type="scientific">Oenococcus oeni ATCC BAA-1163</name>
    <dbReference type="NCBI Taxonomy" id="379360"/>
    <lineage>
        <taxon>Bacteria</taxon>
        <taxon>Bacillati</taxon>
        <taxon>Bacillota</taxon>
        <taxon>Bacilli</taxon>
        <taxon>Lactobacillales</taxon>
        <taxon>Lactobacillaceae</taxon>
        <taxon>Oenococcus</taxon>
    </lineage>
</organism>